<reference evidence="7" key="1">
    <citation type="journal article" date="2020" name="mSystems">
        <title>Genome- and Community-Level Interaction Insights into Carbon Utilization and Element Cycling Functions of Hydrothermarchaeota in Hydrothermal Sediment.</title>
        <authorList>
            <person name="Zhou Z."/>
            <person name="Liu Y."/>
            <person name="Xu W."/>
            <person name="Pan J."/>
            <person name="Luo Z.H."/>
            <person name="Li M."/>
        </authorList>
    </citation>
    <scope>NUCLEOTIDE SEQUENCE [LARGE SCALE GENOMIC DNA]</scope>
    <source>
        <strain evidence="7">SpSt-456</strain>
    </source>
</reference>
<dbReference type="InterPro" id="IPR027417">
    <property type="entry name" value="P-loop_NTPase"/>
</dbReference>
<dbReference type="InterPro" id="IPR052156">
    <property type="entry name" value="BCAA_Transport_ATP-bd_LivF"/>
</dbReference>
<dbReference type="GO" id="GO:0016887">
    <property type="term" value="F:ATP hydrolysis activity"/>
    <property type="evidence" value="ECO:0007669"/>
    <property type="project" value="InterPro"/>
</dbReference>
<protein>
    <submittedName>
        <fullName evidence="7">ABC transporter ATP-binding protein</fullName>
    </submittedName>
</protein>
<dbReference type="InterPro" id="IPR017871">
    <property type="entry name" value="ABC_transporter-like_CS"/>
</dbReference>
<gene>
    <name evidence="7" type="ORF">ENS06_04725</name>
</gene>
<feature type="domain" description="ABC transporter" evidence="6">
    <location>
        <begin position="2"/>
        <end position="237"/>
    </location>
</feature>
<keyword evidence="3" id="KW-0547">Nucleotide-binding</keyword>
<name>A0A831ZYZ8_9BACT</name>
<keyword evidence="2" id="KW-0813">Transport</keyword>
<dbReference type="Gene3D" id="3.40.50.300">
    <property type="entry name" value="P-loop containing nucleotide triphosphate hydrolases"/>
    <property type="match status" value="1"/>
</dbReference>
<dbReference type="InterPro" id="IPR003593">
    <property type="entry name" value="AAA+_ATPase"/>
</dbReference>
<proteinExistence type="inferred from homology"/>
<evidence type="ECO:0000313" key="7">
    <source>
        <dbReference type="EMBL" id="HFK96613.1"/>
    </source>
</evidence>
<keyword evidence="5" id="KW-0029">Amino-acid transport</keyword>
<comment type="similarity">
    <text evidence="1">Belongs to the ABC transporter superfamily.</text>
</comment>
<evidence type="ECO:0000256" key="3">
    <source>
        <dbReference type="ARBA" id="ARBA00022741"/>
    </source>
</evidence>
<dbReference type="Pfam" id="PF00005">
    <property type="entry name" value="ABC_tran"/>
    <property type="match status" value="1"/>
</dbReference>
<evidence type="ECO:0000259" key="6">
    <source>
        <dbReference type="PROSITE" id="PS50893"/>
    </source>
</evidence>
<dbReference type="SUPFAM" id="SSF52540">
    <property type="entry name" value="P-loop containing nucleoside triphosphate hydrolases"/>
    <property type="match status" value="1"/>
</dbReference>
<dbReference type="PANTHER" id="PTHR43820:SF4">
    <property type="entry name" value="HIGH-AFFINITY BRANCHED-CHAIN AMINO ACID TRANSPORT ATP-BINDING PROTEIN LIVF"/>
    <property type="match status" value="1"/>
</dbReference>
<evidence type="ECO:0000256" key="4">
    <source>
        <dbReference type="ARBA" id="ARBA00022840"/>
    </source>
</evidence>
<dbReference type="PANTHER" id="PTHR43820">
    <property type="entry name" value="HIGH-AFFINITY BRANCHED-CHAIN AMINO ACID TRANSPORT ATP-BINDING PROTEIN LIVF"/>
    <property type="match status" value="1"/>
</dbReference>
<organism evidence="7">
    <name type="scientific">Desulfacinum infernum</name>
    <dbReference type="NCBI Taxonomy" id="35837"/>
    <lineage>
        <taxon>Bacteria</taxon>
        <taxon>Pseudomonadati</taxon>
        <taxon>Thermodesulfobacteriota</taxon>
        <taxon>Syntrophobacteria</taxon>
        <taxon>Syntrophobacterales</taxon>
        <taxon>Syntrophobacteraceae</taxon>
        <taxon>Desulfacinum</taxon>
    </lineage>
</organism>
<dbReference type="EMBL" id="DSTK01000013">
    <property type="protein sequence ID" value="HFK96613.1"/>
    <property type="molecule type" value="Genomic_DNA"/>
</dbReference>
<evidence type="ECO:0000256" key="1">
    <source>
        <dbReference type="ARBA" id="ARBA00005417"/>
    </source>
</evidence>
<dbReference type="InterPro" id="IPR003439">
    <property type="entry name" value="ABC_transporter-like_ATP-bd"/>
</dbReference>
<dbReference type="CDD" id="cd03224">
    <property type="entry name" value="ABC_TM1139_LivF_branched"/>
    <property type="match status" value="1"/>
</dbReference>
<comment type="caution">
    <text evidence="7">The sequence shown here is derived from an EMBL/GenBank/DDBJ whole genome shotgun (WGS) entry which is preliminary data.</text>
</comment>
<dbReference type="PROSITE" id="PS50893">
    <property type="entry name" value="ABC_TRANSPORTER_2"/>
    <property type="match status" value="1"/>
</dbReference>
<sequence>MLIVRNLRAGYGRIEALHGVSLSVRRGEIVAIVGANGAGKSTLLRAVAGLIVPWQGEVLFEDRSLAGTKPPAIVAAGIGLVPEGRWLFPPMSVLDNLRLGAYLRLRRGDKEAVRKDLERVFALFPILAERRKQPAGSLSGGEQQMLAIARALMSRPKMLLLDEPSTGLAPLLVEKIFETIVQLNGEGITFLLVEQNARAALAVANRGYVLETGRMVLQGRARDLLEDQEVKRAYLGKDYRDFAEGRAR</sequence>
<dbReference type="PROSITE" id="PS00211">
    <property type="entry name" value="ABC_TRANSPORTER_1"/>
    <property type="match status" value="1"/>
</dbReference>
<evidence type="ECO:0000256" key="2">
    <source>
        <dbReference type="ARBA" id="ARBA00022448"/>
    </source>
</evidence>
<accession>A0A831ZYZ8</accession>
<dbReference type="GO" id="GO:0015658">
    <property type="term" value="F:branched-chain amino acid transmembrane transporter activity"/>
    <property type="evidence" value="ECO:0007669"/>
    <property type="project" value="TreeGrafter"/>
</dbReference>
<evidence type="ECO:0000256" key="5">
    <source>
        <dbReference type="ARBA" id="ARBA00022970"/>
    </source>
</evidence>
<dbReference type="GO" id="GO:0015807">
    <property type="term" value="P:L-amino acid transport"/>
    <property type="evidence" value="ECO:0007669"/>
    <property type="project" value="TreeGrafter"/>
</dbReference>
<dbReference type="AlphaFoldDB" id="A0A831ZYZ8"/>
<dbReference type="SMART" id="SM00382">
    <property type="entry name" value="AAA"/>
    <property type="match status" value="1"/>
</dbReference>
<keyword evidence="4 7" id="KW-0067">ATP-binding</keyword>
<dbReference type="GO" id="GO:0005524">
    <property type="term" value="F:ATP binding"/>
    <property type="evidence" value="ECO:0007669"/>
    <property type="project" value="UniProtKB-KW"/>
</dbReference>